<proteinExistence type="predicted"/>
<evidence type="ECO:0000256" key="2">
    <source>
        <dbReference type="ARBA" id="ARBA00023012"/>
    </source>
</evidence>
<dbReference type="PANTHER" id="PTHR48111:SF1">
    <property type="entry name" value="TWO-COMPONENT RESPONSE REGULATOR ORR33"/>
    <property type="match status" value="1"/>
</dbReference>
<dbReference type="GO" id="GO:0005829">
    <property type="term" value="C:cytosol"/>
    <property type="evidence" value="ECO:0007669"/>
    <property type="project" value="TreeGrafter"/>
</dbReference>
<keyword evidence="3" id="KW-0805">Transcription regulation</keyword>
<dbReference type="OrthoDB" id="3197131at2"/>
<dbReference type="GO" id="GO:0032993">
    <property type="term" value="C:protein-DNA complex"/>
    <property type="evidence" value="ECO:0007669"/>
    <property type="project" value="TreeGrafter"/>
</dbReference>
<dbReference type="Proteomes" id="UP000198398">
    <property type="component" value="Chromosome"/>
</dbReference>
<accession>A0A220UCB3</accession>
<name>A0A220UCB3_9MICO</name>
<keyword evidence="5" id="KW-0804">Transcription</keyword>
<dbReference type="AlphaFoldDB" id="A0A220UCB3"/>
<organism evidence="9 10">
    <name type="scientific">Brachybacterium avium</name>
    <dbReference type="NCBI Taxonomy" id="2017485"/>
    <lineage>
        <taxon>Bacteria</taxon>
        <taxon>Bacillati</taxon>
        <taxon>Actinomycetota</taxon>
        <taxon>Actinomycetes</taxon>
        <taxon>Micrococcales</taxon>
        <taxon>Dermabacteraceae</taxon>
        <taxon>Brachybacterium</taxon>
    </lineage>
</organism>
<feature type="modified residue" description="4-aspartylphosphate" evidence="6">
    <location>
        <position position="53"/>
    </location>
</feature>
<dbReference type="InterPro" id="IPR039420">
    <property type="entry name" value="WalR-like"/>
</dbReference>
<dbReference type="RefSeq" id="WP_089064575.1">
    <property type="nucleotide sequence ID" value="NZ_CP022316.1"/>
</dbReference>
<feature type="domain" description="Response regulatory" evidence="8">
    <location>
        <begin position="3"/>
        <end position="118"/>
    </location>
</feature>
<protein>
    <submittedName>
        <fullName evidence="9">Response regulator</fullName>
    </submittedName>
</protein>
<evidence type="ECO:0000313" key="10">
    <source>
        <dbReference type="Proteomes" id="UP000198398"/>
    </source>
</evidence>
<keyword evidence="10" id="KW-1185">Reference proteome</keyword>
<keyword evidence="1 6" id="KW-0597">Phosphoprotein</keyword>
<dbReference type="GO" id="GO:0006355">
    <property type="term" value="P:regulation of DNA-templated transcription"/>
    <property type="evidence" value="ECO:0007669"/>
    <property type="project" value="TreeGrafter"/>
</dbReference>
<feature type="region of interest" description="Disordered" evidence="7">
    <location>
        <begin position="84"/>
        <end position="104"/>
    </location>
</feature>
<evidence type="ECO:0000256" key="6">
    <source>
        <dbReference type="PROSITE-ProRule" id="PRU00169"/>
    </source>
</evidence>
<dbReference type="Gene3D" id="3.40.50.2300">
    <property type="match status" value="1"/>
</dbReference>
<evidence type="ECO:0000256" key="1">
    <source>
        <dbReference type="ARBA" id="ARBA00022553"/>
    </source>
</evidence>
<evidence type="ECO:0000256" key="4">
    <source>
        <dbReference type="ARBA" id="ARBA00023125"/>
    </source>
</evidence>
<dbReference type="KEGG" id="brv:CFK39_05280"/>
<evidence type="ECO:0000313" key="9">
    <source>
        <dbReference type="EMBL" id="ASK65333.1"/>
    </source>
</evidence>
<keyword evidence="4" id="KW-0238">DNA-binding</keyword>
<sequence length="120" mass="12821">MAHILFVDDDADLVELVSLRLRSCGHEVTAVGSVDAARNALAAHSDVDLVVVDRTMPGRSGADLLRGLRAEGSTPQVLMLTARDREHGPEDGRTPGAEDCMTEPFTPDELATRIISLLAC</sequence>
<dbReference type="GO" id="GO:0000976">
    <property type="term" value="F:transcription cis-regulatory region binding"/>
    <property type="evidence" value="ECO:0007669"/>
    <property type="project" value="TreeGrafter"/>
</dbReference>
<dbReference type="SUPFAM" id="SSF52172">
    <property type="entry name" value="CheY-like"/>
    <property type="match status" value="1"/>
</dbReference>
<evidence type="ECO:0000259" key="8">
    <source>
        <dbReference type="PROSITE" id="PS50110"/>
    </source>
</evidence>
<evidence type="ECO:0000256" key="7">
    <source>
        <dbReference type="SAM" id="MobiDB-lite"/>
    </source>
</evidence>
<dbReference type="SMART" id="SM00448">
    <property type="entry name" value="REC"/>
    <property type="match status" value="1"/>
</dbReference>
<dbReference type="PANTHER" id="PTHR48111">
    <property type="entry name" value="REGULATOR OF RPOS"/>
    <property type="match status" value="1"/>
</dbReference>
<keyword evidence="2" id="KW-0902">Two-component regulatory system</keyword>
<evidence type="ECO:0000256" key="3">
    <source>
        <dbReference type="ARBA" id="ARBA00023015"/>
    </source>
</evidence>
<dbReference type="InterPro" id="IPR001789">
    <property type="entry name" value="Sig_transdc_resp-reg_receiver"/>
</dbReference>
<dbReference type="GO" id="GO:0000156">
    <property type="term" value="F:phosphorelay response regulator activity"/>
    <property type="evidence" value="ECO:0007669"/>
    <property type="project" value="TreeGrafter"/>
</dbReference>
<dbReference type="Pfam" id="PF00072">
    <property type="entry name" value="Response_reg"/>
    <property type="match status" value="1"/>
</dbReference>
<feature type="compositionally biased region" description="Basic and acidic residues" evidence="7">
    <location>
        <begin position="84"/>
        <end position="93"/>
    </location>
</feature>
<dbReference type="PROSITE" id="PS50110">
    <property type="entry name" value="RESPONSE_REGULATORY"/>
    <property type="match status" value="1"/>
</dbReference>
<gene>
    <name evidence="9" type="ORF">CFK39_05280</name>
</gene>
<dbReference type="EMBL" id="CP022316">
    <property type="protein sequence ID" value="ASK65333.1"/>
    <property type="molecule type" value="Genomic_DNA"/>
</dbReference>
<evidence type="ECO:0000256" key="5">
    <source>
        <dbReference type="ARBA" id="ARBA00023163"/>
    </source>
</evidence>
<dbReference type="InterPro" id="IPR011006">
    <property type="entry name" value="CheY-like_superfamily"/>
</dbReference>
<reference evidence="10" key="1">
    <citation type="submission" date="2017-07" db="EMBL/GenBank/DDBJ databases">
        <title>Brachybacterium sp. VR2415.</title>
        <authorList>
            <person name="Tak E.J."/>
            <person name="Bae J.-W."/>
        </authorList>
    </citation>
    <scope>NUCLEOTIDE SEQUENCE [LARGE SCALE GENOMIC DNA]</scope>
    <source>
        <strain evidence="10">VR2415</strain>
    </source>
</reference>